<dbReference type="EMBL" id="UYRR01037440">
    <property type="protein sequence ID" value="VDK70382.1"/>
    <property type="molecule type" value="Genomic_DNA"/>
</dbReference>
<dbReference type="Proteomes" id="UP000267096">
    <property type="component" value="Unassembled WGS sequence"/>
</dbReference>
<name>A0A0M3KGP4_ANISI</name>
<dbReference type="AlphaFoldDB" id="A0A0M3KGP4"/>
<gene>
    <name evidence="1" type="ORF">ASIM_LOCUS19542</name>
</gene>
<evidence type="ECO:0000313" key="2">
    <source>
        <dbReference type="Proteomes" id="UP000267096"/>
    </source>
</evidence>
<evidence type="ECO:0000313" key="3">
    <source>
        <dbReference type="WBParaSite" id="ASIM_0002015801-mRNA-1"/>
    </source>
</evidence>
<reference evidence="3" key="1">
    <citation type="submission" date="2017-02" db="UniProtKB">
        <authorList>
            <consortium name="WormBaseParasite"/>
        </authorList>
    </citation>
    <scope>IDENTIFICATION</scope>
</reference>
<accession>A0A0M3KGP4</accession>
<dbReference type="WBParaSite" id="ASIM_0002015801-mRNA-1">
    <property type="protein sequence ID" value="ASIM_0002015801-mRNA-1"/>
    <property type="gene ID" value="ASIM_0002015801"/>
</dbReference>
<keyword evidence="2" id="KW-1185">Reference proteome</keyword>
<organism evidence="3">
    <name type="scientific">Anisakis simplex</name>
    <name type="common">Herring worm</name>
    <dbReference type="NCBI Taxonomy" id="6269"/>
    <lineage>
        <taxon>Eukaryota</taxon>
        <taxon>Metazoa</taxon>
        <taxon>Ecdysozoa</taxon>
        <taxon>Nematoda</taxon>
        <taxon>Chromadorea</taxon>
        <taxon>Rhabditida</taxon>
        <taxon>Spirurina</taxon>
        <taxon>Ascaridomorpha</taxon>
        <taxon>Ascaridoidea</taxon>
        <taxon>Anisakidae</taxon>
        <taxon>Anisakis</taxon>
        <taxon>Anisakis simplex complex</taxon>
    </lineage>
</organism>
<proteinExistence type="predicted"/>
<protein>
    <submittedName>
        <fullName evidence="1 3">Uncharacterized protein</fullName>
    </submittedName>
</protein>
<sequence>MLRSSKEALDKQRNSGLRLMEPKQILKHLQSGRLLHPNDLLLAASSQANADTKHFHGSIALHPLQRFTADVLTNKLHAKSSASKSPIVQNADEERLRQLRTALNRANHLGWIW</sequence>
<reference evidence="1 2" key="2">
    <citation type="submission" date="2018-11" db="EMBL/GenBank/DDBJ databases">
        <authorList>
            <consortium name="Pathogen Informatics"/>
        </authorList>
    </citation>
    <scope>NUCLEOTIDE SEQUENCE [LARGE SCALE GENOMIC DNA]</scope>
</reference>
<evidence type="ECO:0000313" key="1">
    <source>
        <dbReference type="EMBL" id="VDK70382.1"/>
    </source>
</evidence>
<dbReference type="OrthoDB" id="10629015at2759"/>